<gene>
    <name evidence="2" type="ORF">BJL86_3116</name>
</gene>
<keyword evidence="3" id="KW-1185">Reference proteome</keyword>
<dbReference type="InterPro" id="IPR029063">
    <property type="entry name" value="SAM-dependent_MTases_sf"/>
</dbReference>
<dbReference type="InterPro" id="IPR041698">
    <property type="entry name" value="Methyltransf_25"/>
</dbReference>
<dbReference type="Proteomes" id="UP000186104">
    <property type="component" value="Chromosome"/>
</dbReference>
<sequence length="201" mass="21004">MNPSVPNEQYLAHPDPWGTTPAATVVAEVASAMEAGLGVGTAVDLGCGDGRHSRWLAGLGWQVDAIDVDEDIISSARERDSDDGRTGHVDWIAGDALSWSPSSPVELVVIGFVHLPLQRLREVIARAAGWLAPGGHLLFVGHAAENLRRGVGGPKDPSTLPELGDLAAGAAGLRVLSLRHELRPAGTATAVDAVLHATTWE</sequence>
<dbReference type="Gene3D" id="3.40.50.150">
    <property type="entry name" value="Vaccinia Virus protein VP39"/>
    <property type="match status" value="1"/>
</dbReference>
<organism evidence="2 3">
    <name type="scientific">Dietzia timorensis</name>
    <dbReference type="NCBI Taxonomy" id="499555"/>
    <lineage>
        <taxon>Bacteria</taxon>
        <taxon>Bacillati</taxon>
        <taxon>Actinomycetota</taxon>
        <taxon>Actinomycetes</taxon>
        <taxon>Mycobacteriales</taxon>
        <taxon>Dietziaceae</taxon>
        <taxon>Dietzia</taxon>
    </lineage>
</organism>
<dbReference type="EMBL" id="CP015961">
    <property type="protein sequence ID" value="ANI93875.1"/>
    <property type="molecule type" value="Genomic_DNA"/>
</dbReference>
<proteinExistence type="predicted"/>
<dbReference type="CDD" id="cd02440">
    <property type="entry name" value="AdoMet_MTases"/>
    <property type="match status" value="1"/>
</dbReference>
<dbReference type="Pfam" id="PF13649">
    <property type="entry name" value="Methyltransf_25"/>
    <property type="match status" value="1"/>
</dbReference>
<accession>A0A173LNL0</accession>
<dbReference type="AlphaFoldDB" id="A0A173LNL0"/>
<evidence type="ECO:0000313" key="2">
    <source>
        <dbReference type="EMBL" id="ANI93875.1"/>
    </source>
</evidence>
<name>A0A173LNL0_9ACTN</name>
<dbReference type="STRING" id="499555.BJL86_3116"/>
<reference evidence="2 3" key="1">
    <citation type="submission" date="2016-06" db="EMBL/GenBank/DDBJ databases">
        <title>Complete genome sequence of a saline-alkali tolerant type strain Dietzia timorensis ID05-A0528T.</title>
        <authorList>
            <person name="Wu X."/>
        </authorList>
    </citation>
    <scope>NUCLEOTIDE SEQUENCE [LARGE SCALE GENOMIC DNA]</scope>
    <source>
        <strain evidence="2 3">ID05-A0528</strain>
    </source>
</reference>
<dbReference type="RefSeq" id="WP_067476410.1">
    <property type="nucleotide sequence ID" value="NZ_CP015961.1"/>
</dbReference>
<protein>
    <submittedName>
        <fullName evidence="2">Nodulation protein S</fullName>
    </submittedName>
</protein>
<feature type="domain" description="Methyltransferase" evidence="1">
    <location>
        <begin position="43"/>
        <end position="135"/>
    </location>
</feature>
<evidence type="ECO:0000259" key="1">
    <source>
        <dbReference type="Pfam" id="PF13649"/>
    </source>
</evidence>
<dbReference type="OrthoDB" id="9786503at2"/>
<evidence type="ECO:0000313" key="3">
    <source>
        <dbReference type="Proteomes" id="UP000186104"/>
    </source>
</evidence>
<dbReference type="KEGG" id="dtm:BJL86_3116"/>
<dbReference type="SUPFAM" id="SSF53335">
    <property type="entry name" value="S-adenosyl-L-methionine-dependent methyltransferases"/>
    <property type="match status" value="1"/>
</dbReference>